<evidence type="ECO:0000313" key="3">
    <source>
        <dbReference type="EMBL" id="SUU86751.1"/>
    </source>
</evidence>
<keyword evidence="1" id="KW-1133">Transmembrane helix</keyword>
<dbReference type="SUPFAM" id="SSF103481">
    <property type="entry name" value="Multidrug resistance efflux transporter EmrE"/>
    <property type="match status" value="2"/>
</dbReference>
<sequence>MSEAVKSNQSLQTYAFLALLLGGISVGCAPILVRLSEVGPSATAFWRVSLALVPLGLFAALLHGRTDASATPQTLREWLTVSAPGIFLGIELIAWHEALYKTSVANATLLVNLTPVFTALFGWVLFKQTIERAFIAGTAMAVVGVVLLVGSGWAQGKGALSGDAIALGAAVIYAGYFMSLGYARRRFSSAVVMFASSASAALIALPPSLAEGIFAPVSPAGWASVVALAWIVQAGGQGLVTFAIAWLPPTISSLAMLIQPFVAAAIAWGLFEERLSALQIVGGVAVIGGILIARRG</sequence>
<keyword evidence="1" id="KW-0472">Membrane</keyword>
<feature type="domain" description="EamA" evidence="2">
    <location>
        <begin position="161"/>
        <end position="293"/>
    </location>
</feature>
<organism evidence="3 4">
    <name type="scientific">Afipia felis</name>
    <name type="common">Cat scratch disease bacillus</name>
    <dbReference type="NCBI Taxonomy" id="1035"/>
    <lineage>
        <taxon>Bacteria</taxon>
        <taxon>Pseudomonadati</taxon>
        <taxon>Pseudomonadota</taxon>
        <taxon>Alphaproteobacteria</taxon>
        <taxon>Hyphomicrobiales</taxon>
        <taxon>Nitrobacteraceae</taxon>
        <taxon>Afipia</taxon>
    </lineage>
</organism>
<feature type="transmembrane region" description="Helical" evidence="1">
    <location>
        <begin position="107"/>
        <end position="126"/>
    </location>
</feature>
<feature type="transmembrane region" description="Helical" evidence="1">
    <location>
        <begin position="44"/>
        <end position="63"/>
    </location>
</feature>
<keyword evidence="1" id="KW-0812">Transmembrane</keyword>
<dbReference type="PANTHER" id="PTHR22911:SF76">
    <property type="entry name" value="EAMA DOMAIN-CONTAINING PROTEIN"/>
    <property type="match status" value="1"/>
</dbReference>
<feature type="transmembrane region" description="Helical" evidence="1">
    <location>
        <begin position="75"/>
        <end position="95"/>
    </location>
</feature>
<name>A0A380WCT8_AFIFE</name>
<gene>
    <name evidence="3" type="ORF">NCTC12722_03983</name>
</gene>
<evidence type="ECO:0000313" key="4">
    <source>
        <dbReference type="Proteomes" id="UP000254343"/>
    </source>
</evidence>
<dbReference type="GO" id="GO:0016020">
    <property type="term" value="C:membrane"/>
    <property type="evidence" value="ECO:0007669"/>
    <property type="project" value="InterPro"/>
</dbReference>
<dbReference type="Proteomes" id="UP000254343">
    <property type="component" value="Unassembled WGS sequence"/>
</dbReference>
<proteinExistence type="predicted"/>
<dbReference type="OrthoDB" id="8770617at2"/>
<reference evidence="3 4" key="1">
    <citation type="submission" date="2018-06" db="EMBL/GenBank/DDBJ databases">
        <authorList>
            <consortium name="Pathogen Informatics"/>
            <person name="Doyle S."/>
        </authorList>
    </citation>
    <scope>NUCLEOTIDE SEQUENCE [LARGE SCALE GENOMIC DNA]</scope>
    <source>
        <strain evidence="3 4">NCTC12722</strain>
    </source>
</reference>
<dbReference type="EMBL" id="UIGB01000001">
    <property type="protein sequence ID" value="SUU86751.1"/>
    <property type="molecule type" value="Genomic_DNA"/>
</dbReference>
<protein>
    <submittedName>
        <fullName evidence="3">Predicted permease, DMT superfamily</fullName>
    </submittedName>
</protein>
<dbReference type="InterPro" id="IPR000620">
    <property type="entry name" value="EamA_dom"/>
</dbReference>
<evidence type="ECO:0000256" key="1">
    <source>
        <dbReference type="SAM" id="Phobius"/>
    </source>
</evidence>
<accession>A0A380WCT8</accession>
<dbReference type="InterPro" id="IPR037185">
    <property type="entry name" value="EmrE-like"/>
</dbReference>
<feature type="transmembrane region" description="Helical" evidence="1">
    <location>
        <begin position="254"/>
        <end position="271"/>
    </location>
</feature>
<dbReference type="RefSeq" id="WP_002717574.1">
    <property type="nucleotide sequence ID" value="NZ_UFSI01000001.1"/>
</dbReference>
<dbReference type="Pfam" id="PF00892">
    <property type="entry name" value="EamA"/>
    <property type="match status" value="2"/>
</dbReference>
<dbReference type="AlphaFoldDB" id="A0A380WCT8"/>
<dbReference type="PROSITE" id="PS51257">
    <property type="entry name" value="PROKAR_LIPOPROTEIN"/>
    <property type="match status" value="1"/>
</dbReference>
<feature type="transmembrane region" description="Helical" evidence="1">
    <location>
        <begin position="165"/>
        <end position="183"/>
    </location>
</feature>
<feature type="domain" description="EamA" evidence="2">
    <location>
        <begin position="15"/>
        <end position="149"/>
    </location>
</feature>
<feature type="transmembrane region" description="Helical" evidence="1">
    <location>
        <begin position="277"/>
        <end position="293"/>
    </location>
</feature>
<dbReference type="PANTHER" id="PTHR22911">
    <property type="entry name" value="ACYL-MALONYL CONDENSING ENZYME-RELATED"/>
    <property type="match status" value="1"/>
</dbReference>
<feature type="transmembrane region" description="Helical" evidence="1">
    <location>
        <begin position="222"/>
        <end position="247"/>
    </location>
</feature>
<feature type="transmembrane region" description="Helical" evidence="1">
    <location>
        <begin position="133"/>
        <end position="153"/>
    </location>
</feature>
<feature type="transmembrane region" description="Helical" evidence="1">
    <location>
        <begin position="12"/>
        <end position="32"/>
    </location>
</feature>
<feature type="transmembrane region" description="Helical" evidence="1">
    <location>
        <begin position="190"/>
        <end position="210"/>
    </location>
</feature>
<evidence type="ECO:0000259" key="2">
    <source>
        <dbReference type="Pfam" id="PF00892"/>
    </source>
</evidence>